<proteinExistence type="predicted"/>
<comment type="caution">
    <text evidence="1">The sequence shown here is derived from an EMBL/GenBank/DDBJ whole genome shotgun (WGS) entry which is preliminary data.</text>
</comment>
<evidence type="ECO:0000313" key="2">
    <source>
        <dbReference type="Proteomes" id="UP001385951"/>
    </source>
</evidence>
<dbReference type="EMBL" id="JASBNA010000010">
    <property type="protein sequence ID" value="KAK7688455.1"/>
    <property type="molecule type" value="Genomic_DNA"/>
</dbReference>
<reference evidence="1 2" key="1">
    <citation type="submission" date="2022-09" db="EMBL/GenBank/DDBJ databases">
        <authorList>
            <person name="Palmer J.M."/>
        </authorList>
    </citation>
    <scope>NUCLEOTIDE SEQUENCE [LARGE SCALE GENOMIC DNA]</scope>
    <source>
        <strain evidence="1 2">DSM 7382</strain>
    </source>
</reference>
<evidence type="ECO:0000313" key="1">
    <source>
        <dbReference type="EMBL" id="KAK7688455.1"/>
    </source>
</evidence>
<sequence>MLKTIELKTKFTGEPERVKEILQHCMMKFFLEDAIWDTHKKKAFYLFSCCEGGTAGSWAIECMGMITARLAQGGTSEDIVFNWDALAKTFQENFLPISQVTTVLN</sequence>
<protein>
    <submittedName>
        <fullName evidence="1">Uncharacterized protein</fullName>
    </submittedName>
</protein>
<gene>
    <name evidence="1" type="ORF">QCA50_007993</name>
</gene>
<accession>A0AAW0G4Q2</accession>
<organism evidence="1 2">
    <name type="scientific">Cerrena zonata</name>
    <dbReference type="NCBI Taxonomy" id="2478898"/>
    <lineage>
        <taxon>Eukaryota</taxon>
        <taxon>Fungi</taxon>
        <taxon>Dikarya</taxon>
        <taxon>Basidiomycota</taxon>
        <taxon>Agaricomycotina</taxon>
        <taxon>Agaricomycetes</taxon>
        <taxon>Polyporales</taxon>
        <taxon>Cerrenaceae</taxon>
        <taxon>Cerrena</taxon>
    </lineage>
</organism>
<name>A0AAW0G4Q2_9APHY</name>
<dbReference type="AlphaFoldDB" id="A0AAW0G4Q2"/>
<dbReference type="Proteomes" id="UP001385951">
    <property type="component" value="Unassembled WGS sequence"/>
</dbReference>
<keyword evidence="2" id="KW-1185">Reference proteome</keyword>